<protein>
    <submittedName>
        <fullName evidence="1">Uncharacterized protein</fullName>
    </submittedName>
</protein>
<dbReference type="BioCyc" id="CNIT1237085:G1324-1942-MONOMER"/>
<keyword evidence="2" id="KW-1185">Reference proteome</keyword>
<dbReference type="AlphaFoldDB" id="K0IC12"/>
<sequence length="268" mass="30414">MEIEVFSLYKRFTNIFKLDVQGGSIYESYVADENTHFHRGKYYTHVKTPAKVEHVHPDVVTSLVRKAFTQKLIASGYTVDFETAFQSREDEIRNNAFSDIVQVFNGFRFRILGSSNRIYMICDPHLVIRSKASVGHILSLGVPIAILTGVKVSELSSSKTIGYIKEQNFQGGKIRIQKFDKPGPEDVEPNSISIEPRPEVIHNILSYAGRNVDFITLQRQKSLLDSKTASRDRFSQTLLTVDKLRKIFPLIFGDFTVNLAKDPLVVQV</sequence>
<evidence type="ECO:0000313" key="2">
    <source>
        <dbReference type="Proteomes" id="UP000008037"/>
    </source>
</evidence>
<dbReference type="GeneID" id="13795807"/>
<dbReference type="Proteomes" id="UP000008037">
    <property type="component" value="Chromosome"/>
</dbReference>
<name>K0IC12_NITGG</name>
<dbReference type="RefSeq" id="WP_015019412.1">
    <property type="nucleotide sequence ID" value="NC_018719.1"/>
</dbReference>
<dbReference type="EMBL" id="CP002408">
    <property type="protein sequence ID" value="AFU58876.1"/>
    <property type="molecule type" value="Genomic_DNA"/>
</dbReference>
<accession>K0IC12</accession>
<dbReference type="KEGG" id="nga:Ngar_c19440"/>
<evidence type="ECO:0000313" key="1">
    <source>
        <dbReference type="EMBL" id="AFU58876.1"/>
    </source>
</evidence>
<dbReference type="InParanoid" id="K0IC12"/>
<dbReference type="HOGENOM" id="CLU_1036718_0_0_2"/>
<reference evidence="1 2" key="1">
    <citation type="journal article" date="2012" name="Environ. Microbiol.">
        <title>The genome of the ammonia-oxidizing Candidatus Nitrososphaera gargensis: insights into metabolic versatility and environmental adaptations.</title>
        <authorList>
            <person name="Spang A."/>
            <person name="Poehlein A."/>
            <person name="Offre P."/>
            <person name="Zumbragel S."/>
            <person name="Haider S."/>
            <person name="Rychlik N."/>
            <person name="Nowka B."/>
            <person name="Schmeisser C."/>
            <person name="Lebedeva E.V."/>
            <person name="Rattei T."/>
            <person name="Bohm C."/>
            <person name="Schmid M."/>
            <person name="Galushko A."/>
            <person name="Hatzenpichler R."/>
            <person name="Weinmaier T."/>
            <person name="Daniel R."/>
            <person name="Schleper C."/>
            <person name="Spieck E."/>
            <person name="Streit W."/>
            <person name="Wagner M."/>
        </authorList>
    </citation>
    <scope>NUCLEOTIDE SEQUENCE [LARGE SCALE GENOMIC DNA]</scope>
    <source>
        <strain evidence="2">Ga9.2</strain>
    </source>
</reference>
<dbReference type="STRING" id="1237085.Ngar_c19440"/>
<proteinExistence type="predicted"/>
<organism evidence="1 2">
    <name type="scientific">Nitrososphaera gargensis (strain Ga9.2)</name>
    <dbReference type="NCBI Taxonomy" id="1237085"/>
    <lineage>
        <taxon>Archaea</taxon>
        <taxon>Nitrososphaerota</taxon>
        <taxon>Nitrososphaeria</taxon>
        <taxon>Nitrososphaerales</taxon>
        <taxon>Nitrososphaeraceae</taxon>
        <taxon>Nitrososphaera</taxon>
    </lineage>
</organism>
<gene>
    <name evidence="1" type="ordered locus">Ngar_c19440</name>
</gene>